<name>A0ABD3VY23_SINWO</name>
<reference evidence="4 5" key="1">
    <citation type="submission" date="2024-11" db="EMBL/GenBank/DDBJ databases">
        <title>Chromosome-level genome assembly of the freshwater bivalve Anodonta woodiana.</title>
        <authorList>
            <person name="Chen X."/>
        </authorList>
    </citation>
    <scope>NUCLEOTIDE SEQUENCE [LARGE SCALE GENOMIC DNA]</scope>
    <source>
        <strain evidence="4">MN2024</strain>
        <tissue evidence="4">Gills</tissue>
    </source>
</reference>
<feature type="compositionally biased region" description="Basic and acidic residues" evidence="3">
    <location>
        <begin position="376"/>
        <end position="389"/>
    </location>
</feature>
<evidence type="ECO:0000313" key="5">
    <source>
        <dbReference type="Proteomes" id="UP001634394"/>
    </source>
</evidence>
<evidence type="ECO:0000256" key="3">
    <source>
        <dbReference type="SAM" id="MobiDB-lite"/>
    </source>
</evidence>
<dbReference type="AlphaFoldDB" id="A0ABD3VY23"/>
<keyword evidence="1" id="KW-0880">Kelch repeat</keyword>
<dbReference type="Pfam" id="PF24681">
    <property type="entry name" value="Kelch_KLHDC2_KLHL20_DRC7"/>
    <property type="match status" value="2"/>
</dbReference>
<proteinExistence type="predicted"/>
<dbReference type="Gene3D" id="2.120.10.80">
    <property type="entry name" value="Kelch-type beta propeller"/>
    <property type="match status" value="2"/>
</dbReference>
<protein>
    <submittedName>
        <fullName evidence="4">Uncharacterized protein</fullName>
    </submittedName>
</protein>
<organism evidence="4 5">
    <name type="scientific">Sinanodonta woodiana</name>
    <name type="common">Chinese pond mussel</name>
    <name type="synonym">Anodonta woodiana</name>
    <dbReference type="NCBI Taxonomy" id="1069815"/>
    <lineage>
        <taxon>Eukaryota</taxon>
        <taxon>Metazoa</taxon>
        <taxon>Spiralia</taxon>
        <taxon>Lophotrochozoa</taxon>
        <taxon>Mollusca</taxon>
        <taxon>Bivalvia</taxon>
        <taxon>Autobranchia</taxon>
        <taxon>Heteroconchia</taxon>
        <taxon>Palaeoheterodonta</taxon>
        <taxon>Unionida</taxon>
        <taxon>Unionoidea</taxon>
        <taxon>Unionidae</taxon>
        <taxon>Unioninae</taxon>
        <taxon>Sinanodonta</taxon>
    </lineage>
</organism>
<dbReference type="PANTHER" id="PTHR46093:SF18">
    <property type="entry name" value="FIBRONECTIN TYPE-III DOMAIN-CONTAINING PROTEIN"/>
    <property type="match status" value="1"/>
</dbReference>
<dbReference type="InterPro" id="IPR015915">
    <property type="entry name" value="Kelch-typ_b-propeller"/>
</dbReference>
<keyword evidence="5" id="KW-1185">Reference proteome</keyword>
<keyword evidence="2" id="KW-0677">Repeat</keyword>
<comment type="caution">
    <text evidence="4">The sequence shown here is derived from an EMBL/GenBank/DDBJ whole genome shotgun (WGS) entry which is preliminary data.</text>
</comment>
<evidence type="ECO:0000256" key="1">
    <source>
        <dbReference type="ARBA" id="ARBA00022441"/>
    </source>
</evidence>
<sequence length="389" mass="43494">MGNESSQASGSYGEPVDNDIEVTWESVSADYRFPLREGQCTCSHGNKMYIFGGVLQSDTEILESNELHCFDIDTKTWSKVVVKGQIPPPRSAASLVSVGNKLLLFGGLSQECGWFDDVHIFDTEISTWQLLETEGRRPSPRDKLQAVAFPPFIYYFGGFGPKILPDDDSDDDGEEMDDEEVEVEEIQEQDGAEFVWFNDLFVLDTSTRKWSQPMQMNLGVPTARAAHAMCGVGRNLVIFGGRDTECRRNDLHIFNIDTRKWDMHLTVKGRLPEPRSFHTATAVGNRVVVMGGRGNNNEHFADFHVFDTDTKEWLQPKVKGKFPTARGQHSAVTVGDYLVLFGGSGRFSPETMQCHQFFSDTFILQTGDVLKGGSKPKPDGEKEENATRS</sequence>
<feature type="region of interest" description="Disordered" evidence="3">
    <location>
        <begin position="369"/>
        <end position="389"/>
    </location>
</feature>
<gene>
    <name evidence="4" type="ORF">ACJMK2_043817</name>
</gene>
<dbReference type="SUPFAM" id="SSF117281">
    <property type="entry name" value="Kelch motif"/>
    <property type="match status" value="2"/>
</dbReference>
<dbReference type="Proteomes" id="UP001634394">
    <property type="component" value="Unassembled WGS sequence"/>
</dbReference>
<dbReference type="PANTHER" id="PTHR46093">
    <property type="entry name" value="ACYL-COA-BINDING DOMAIN-CONTAINING PROTEIN 5"/>
    <property type="match status" value="1"/>
</dbReference>
<evidence type="ECO:0000313" key="4">
    <source>
        <dbReference type="EMBL" id="KAL3866524.1"/>
    </source>
</evidence>
<accession>A0ABD3VY23</accession>
<dbReference type="EMBL" id="JBJQND010000009">
    <property type="protein sequence ID" value="KAL3866524.1"/>
    <property type="molecule type" value="Genomic_DNA"/>
</dbReference>
<evidence type="ECO:0000256" key="2">
    <source>
        <dbReference type="ARBA" id="ARBA00022737"/>
    </source>
</evidence>